<comment type="caution">
    <text evidence="4">The sequence shown here is derived from an EMBL/GenBank/DDBJ whole genome shotgun (WGS) entry which is preliminary data.</text>
</comment>
<name>A0A0F4YFZ0_RASE3</name>
<evidence type="ECO:0000313" key="4">
    <source>
        <dbReference type="EMBL" id="KKA16548.1"/>
    </source>
</evidence>
<dbReference type="GO" id="GO:0016491">
    <property type="term" value="F:oxidoreductase activity"/>
    <property type="evidence" value="ECO:0007669"/>
    <property type="project" value="UniProtKB-KW"/>
</dbReference>
<dbReference type="InterPro" id="IPR051104">
    <property type="entry name" value="FAD_monoxygenase"/>
</dbReference>
<sequence>MARESDREDAEKEFAPLVKEIVTFSKDIKQYALFAGPRLHQITAFGSVALVGDASHLIIHVEKHRLKVVIAGAGAGFALEDVYVLGQALKWAHENGLDIAAALDLVDRVRSPHYKKLYDILDEFAATDAYIRSHSPPLSFDEAVAILARETWSKRHHWIYNYDIQQVWEDAVAAEKRLRSPAGSEKRSKL</sequence>
<dbReference type="InterPro" id="IPR036188">
    <property type="entry name" value="FAD/NAD-bd_sf"/>
</dbReference>
<dbReference type="Proteomes" id="UP000053958">
    <property type="component" value="Unassembled WGS sequence"/>
</dbReference>
<evidence type="ECO:0000313" key="5">
    <source>
        <dbReference type="Proteomes" id="UP000053958"/>
    </source>
</evidence>
<keyword evidence="3" id="KW-0560">Oxidoreductase</keyword>
<protein>
    <submittedName>
        <fullName evidence="4">Salicylate hydroxylase</fullName>
    </submittedName>
</protein>
<keyword evidence="5" id="KW-1185">Reference proteome</keyword>
<keyword evidence="2" id="KW-0274">FAD</keyword>
<dbReference type="OrthoDB" id="417877at2759"/>
<dbReference type="RefSeq" id="XP_013323160.1">
    <property type="nucleotide sequence ID" value="XM_013467706.1"/>
</dbReference>
<dbReference type="AlphaFoldDB" id="A0A0F4YFZ0"/>
<dbReference type="PANTHER" id="PTHR46720:SF3">
    <property type="entry name" value="FAD-BINDING DOMAIN-CONTAINING PROTEIN-RELATED"/>
    <property type="match status" value="1"/>
</dbReference>
<accession>A0A0F4YFZ0</accession>
<dbReference type="GO" id="GO:0044550">
    <property type="term" value="P:secondary metabolite biosynthetic process"/>
    <property type="evidence" value="ECO:0007669"/>
    <property type="project" value="TreeGrafter"/>
</dbReference>
<reference evidence="4 5" key="1">
    <citation type="submission" date="2015-04" db="EMBL/GenBank/DDBJ databases">
        <authorList>
            <person name="Heijne W.H."/>
            <person name="Fedorova N.D."/>
            <person name="Nierman W.C."/>
            <person name="Vollebregt A.W."/>
            <person name="Zhao Z."/>
            <person name="Wu L."/>
            <person name="Kumar M."/>
            <person name="Stam H."/>
            <person name="van den Berg M.A."/>
            <person name="Pel H.J."/>
        </authorList>
    </citation>
    <scope>NUCLEOTIDE SEQUENCE [LARGE SCALE GENOMIC DNA]</scope>
    <source>
        <strain evidence="4 5">CBS 393.64</strain>
    </source>
</reference>
<keyword evidence="1" id="KW-0285">Flavoprotein</keyword>
<dbReference type="EMBL" id="LASV01000752">
    <property type="protein sequence ID" value="KKA16548.1"/>
    <property type="molecule type" value="Genomic_DNA"/>
</dbReference>
<evidence type="ECO:0000256" key="1">
    <source>
        <dbReference type="ARBA" id="ARBA00022630"/>
    </source>
</evidence>
<proteinExistence type="predicted"/>
<dbReference type="SUPFAM" id="SSF51905">
    <property type="entry name" value="FAD/NAD(P)-binding domain"/>
    <property type="match status" value="1"/>
</dbReference>
<dbReference type="GeneID" id="25321737"/>
<gene>
    <name evidence="4" type="ORF">T310_9815</name>
</gene>
<dbReference type="STRING" id="1408163.A0A0F4YFZ0"/>
<dbReference type="PANTHER" id="PTHR46720">
    <property type="entry name" value="HYDROXYLASE, PUTATIVE (AFU_ORTHOLOGUE AFUA_3G01460)-RELATED"/>
    <property type="match status" value="1"/>
</dbReference>
<evidence type="ECO:0000256" key="3">
    <source>
        <dbReference type="ARBA" id="ARBA00023002"/>
    </source>
</evidence>
<organism evidence="4 5">
    <name type="scientific">Rasamsonia emersonii (strain ATCC 16479 / CBS 393.64 / IMI 116815)</name>
    <dbReference type="NCBI Taxonomy" id="1408163"/>
    <lineage>
        <taxon>Eukaryota</taxon>
        <taxon>Fungi</taxon>
        <taxon>Dikarya</taxon>
        <taxon>Ascomycota</taxon>
        <taxon>Pezizomycotina</taxon>
        <taxon>Eurotiomycetes</taxon>
        <taxon>Eurotiomycetidae</taxon>
        <taxon>Eurotiales</taxon>
        <taxon>Trichocomaceae</taxon>
        <taxon>Rasamsonia</taxon>
    </lineage>
</organism>
<dbReference type="Gene3D" id="3.50.50.60">
    <property type="entry name" value="FAD/NAD(P)-binding domain"/>
    <property type="match status" value="1"/>
</dbReference>
<evidence type="ECO:0000256" key="2">
    <source>
        <dbReference type="ARBA" id="ARBA00022827"/>
    </source>
</evidence>